<sequence>ETSPSTEDIKPKDDSDNCFLNKYEGVILKLRKIAEPSYDVNRREENMHLKVRKLEQVRLAGEDKKNARNDHEWLKMATKYANPKKMEKIHTDKVPEDLSLFHVWVNVNDLLGSLGNRFQQGTLRIYKDMFISSLEDNFIKHKGLTHSF</sequence>
<proteinExistence type="predicted"/>
<dbReference type="EMBL" id="ASPP01036694">
    <property type="protein sequence ID" value="ETO02101.1"/>
    <property type="molecule type" value="Genomic_DNA"/>
</dbReference>
<accession>X6LL49</accession>
<protein>
    <submittedName>
        <fullName evidence="1">Uncharacterized protein</fullName>
    </submittedName>
</protein>
<evidence type="ECO:0000313" key="2">
    <source>
        <dbReference type="Proteomes" id="UP000023152"/>
    </source>
</evidence>
<evidence type="ECO:0000313" key="1">
    <source>
        <dbReference type="EMBL" id="ETO02101.1"/>
    </source>
</evidence>
<name>X6LL49_RETFI</name>
<organism evidence="1 2">
    <name type="scientific">Reticulomyxa filosa</name>
    <dbReference type="NCBI Taxonomy" id="46433"/>
    <lineage>
        <taxon>Eukaryota</taxon>
        <taxon>Sar</taxon>
        <taxon>Rhizaria</taxon>
        <taxon>Retaria</taxon>
        <taxon>Foraminifera</taxon>
        <taxon>Monothalamids</taxon>
        <taxon>Reticulomyxidae</taxon>
        <taxon>Reticulomyxa</taxon>
    </lineage>
</organism>
<feature type="non-terminal residue" evidence="1">
    <location>
        <position position="1"/>
    </location>
</feature>
<comment type="caution">
    <text evidence="1">The sequence shown here is derived from an EMBL/GenBank/DDBJ whole genome shotgun (WGS) entry which is preliminary data.</text>
</comment>
<keyword evidence="2" id="KW-1185">Reference proteome</keyword>
<dbReference type="Proteomes" id="UP000023152">
    <property type="component" value="Unassembled WGS sequence"/>
</dbReference>
<reference evidence="1 2" key="1">
    <citation type="journal article" date="2013" name="Curr. Biol.">
        <title>The Genome of the Foraminiferan Reticulomyxa filosa.</title>
        <authorList>
            <person name="Glockner G."/>
            <person name="Hulsmann N."/>
            <person name="Schleicher M."/>
            <person name="Noegel A.A."/>
            <person name="Eichinger L."/>
            <person name="Gallinger C."/>
            <person name="Pawlowski J."/>
            <person name="Sierra R."/>
            <person name="Euteneuer U."/>
            <person name="Pillet L."/>
            <person name="Moustafa A."/>
            <person name="Platzer M."/>
            <person name="Groth M."/>
            <person name="Szafranski K."/>
            <person name="Schliwa M."/>
        </authorList>
    </citation>
    <scope>NUCLEOTIDE SEQUENCE [LARGE SCALE GENOMIC DNA]</scope>
</reference>
<dbReference type="AlphaFoldDB" id="X6LL49"/>
<gene>
    <name evidence="1" type="ORF">RFI_35335</name>
</gene>